<dbReference type="Proteomes" id="UP000276215">
    <property type="component" value="Unassembled WGS sequence"/>
</dbReference>
<reference evidence="2 3" key="1">
    <citation type="journal article" date="2018" name="Nat. Ecol. Evol.">
        <title>Pezizomycetes genomes reveal the molecular basis of ectomycorrhizal truffle lifestyle.</title>
        <authorList>
            <person name="Murat C."/>
            <person name="Payen T."/>
            <person name="Noel B."/>
            <person name="Kuo A."/>
            <person name="Morin E."/>
            <person name="Chen J."/>
            <person name="Kohler A."/>
            <person name="Krizsan K."/>
            <person name="Balestrini R."/>
            <person name="Da Silva C."/>
            <person name="Montanini B."/>
            <person name="Hainaut M."/>
            <person name="Levati E."/>
            <person name="Barry K.W."/>
            <person name="Belfiori B."/>
            <person name="Cichocki N."/>
            <person name="Clum A."/>
            <person name="Dockter R.B."/>
            <person name="Fauchery L."/>
            <person name="Guy J."/>
            <person name="Iotti M."/>
            <person name="Le Tacon F."/>
            <person name="Lindquist E.A."/>
            <person name="Lipzen A."/>
            <person name="Malagnac F."/>
            <person name="Mello A."/>
            <person name="Molinier V."/>
            <person name="Miyauchi S."/>
            <person name="Poulain J."/>
            <person name="Riccioni C."/>
            <person name="Rubini A."/>
            <person name="Sitrit Y."/>
            <person name="Splivallo R."/>
            <person name="Traeger S."/>
            <person name="Wang M."/>
            <person name="Zifcakova L."/>
            <person name="Wipf D."/>
            <person name="Zambonelli A."/>
            <person name="Paolocci F."/>
            <person name="Nowrousian M."/>
            <person name="Ottonello S."/>
            <person name="Baldrian P."/>
            <person name="Spatafora J.W."/>
            <person name="Henrissat B."/>
            <person name="Nagy L.G."/>
            <person name="Aury J.M."/>
            <person name="Wincker P."/>
            <person name="Grigoriev I.V."/>
            <person name="Bonfante P."/>
            <person name="Martin F.M."/>
        </authorList>
    </citation>
    <scope>NUCLEOTIDE SEQUENCE [LARGE SCALE GENOMIC DNA]</scope>
    <source>
        <strain evidence="2 3">120613-1</strain>
    </source>
</reference>
<evidence type="ECO:0000313" key="3">
    <source>
        <dbReference type="Proteomes" id="UP000276215"/>
    </source>
</evidence>
<gene>
    <name evidence="2" type="ORF">L873DRAFT_1793776</name>
</gene>
<dbReference type="AlphaFoldDB" id="A0A3N4J872"/>
<dbReference type="OrthoDB" id="5308969at2759"/>
<feature type="region of interest" description="Disordered" evidence="1">
    <location>
        <begin position="547"/>
        <end position="593"/>
    </location>
</feature>
<dbReference type="EMBL" id="ML120457">
    <property type="protein sequence ID" value="RPA93218.1"/>
    <property type="molecule type" value="Genomic_DNA"/>
</dbReference>
<protein>
    <submittedName>
        <fullName evidence="2">Uncharacterized protein</fullName>
    </submittedName>
</protein>
<dbReference type="STRING" id="1336337.A0A3N4J872"/>
<sequence length="593" mass="67205">MADKLDPHHLVALMSYIFRTKQDGSSRRFDPTSINPEYGVTNKHETNIGTFPILDAIASISVFKDKSQVVAVALQLDSKEREIRLTIAENQEVEPRVVHHLGSVWGKLQALSNEFAAKGGSDKNEERSPDLPEYVALPLRMQRVEKWWSRLINFVKELAKRRGVALQGVESDLFDVVTGLYTVIQLLSRLHCDPKRGLTDAEWKVVYNGSMWVSKKAGIVLADRQHFGCEILAQELNGMPLLTPITSHMQSIRTTHRPLDLGHTDSRHEEPEYLGLDLVGVLRCAQTIYHTNFFASCVQVLHAGDMYINLCEGWRLGVRLIRILLHLANARPKDAFRLRRAIEKLTSPTRPVECLISFANSPRLRPILQYHMSIFTIPGQTRTVKLPGSQEQGEACLEVAAAKILPWQEGNAEQLAENFRENIRVCPAHRECALIQYLTTGHRDSWDHVPAFSYVGVSKLSCSACRIWLETFNEVGQWKFYTRGSHGKWYWPWRIPTVEESLGEVMAGESSGEVAPEKSLGETMAGKISREYIKYLEERNLYRSGTDSTVASLSGGKRHLSNDEMESVRSDLEEETQQFGSTMERQLEFMADN</sequence>
<name>A0A3N4J872_9PEZI</name>
<dbReference type="Pfam" id="PF14441">
    <property type="entry name" value="OTT_1508_deam"/>
    <property type="match status" value="1"/>
</dbReference>
<evidence type="ECO:0000313" key="2">
    <source>
        <dbReference type="EMBL" id="RPA93218.1"/>
    </source>
</evidence>
<accession>A0A3N4J872</accession>
<dbReference type="InterPro" id="IPR027796">
    <property type="entry name" value="OTT_1508_deam-like"/>
</dbReference>
<proteinExistence type="predicted"/>
<feature type="compositionally biased region" description="Basic and acidic residues" evidence="1">
    <location>
        <begin position="560"/>
        <end position="571"/>
    </location>
</feature>
<evidence type="ECO:0000256" key="1">
    <source>
        <dbReference type="SAM" id="MobiDB-lite"/>
    </source>
</evidence>
<keyword evidence="3" id="KW-1185">Reference proteome</keyword>
<organism evidence="2 3">
    <name type="scientific">Choiromyces venosus 120613-1</name>
    <dbReference type="NCBI Taxonomy" id="1336337"/>
    <lineage>
        <taxon>Eukaryota</taxon>
        <taxon>Fungi</taxon>
        <taxon>Dikarya</taxon>
        <taxon>Ascomycota</taxon>
        <taxon>Pezizomycotina</taxon>
        <taxon>Pezizomycetes</taxon>
        <taxon>Pezizales</taxon>
        <taxon>Tuberaceae</taxon>
        <taxon>Choiromyces</taxon>
    </lineage>
</organism>